<dbReference type="EMBL" id="KK583669">
    <property type="protein sequence ID" value="KDO17421.1"/>
    <property type="molecule type" value="Genomic_DNA"/>
</dbReference>
<gene>
    <name evidence="1" type="ORF">SPRG_17160</name>
</gene>
<dbReference type="RefSeq" id="XP_012211870.1">
    <property type="nucleotide sequence ID" value="XM_012356480.1"/>
</dbReference>
<dbReference type="VEuPathDB" id="FungiDB:SPRG_17160"/>
<dbReference type="OrthoDB" id="72674at2759"/>
<dbReference type="Proteomes" id="UP000030745">
    <property type="component" value="Unassembled WGS sequence"/>
</dbReference>
<evidence type="ECO:0000313" key="1">
    <source>
        <dbReference type="EMBL" id="KDO17421.1"/>
    </source>
</evidence>
<name>A0A067BT05_SAPPC</name>
<accession>A0A067BT05</accession>
<proteinExistence type="predicted"/>
<sequence>ARDHAAFAANDLKHRWTLGWSLFSCRKWWRRDAPAVIEHSMGGSVYKLFEKSRKYKRELGISQRGADCYVLFEPRENERTSIRLSLLASVDVSHLPAMMVAKHAVGHIEVDSDGPVVVVQGQNASPWVM</sequence>
<organism evidence="1 2">
    <name type="scientific">Saprolegnia parasitica (strain CBS 223.65)</name>
    <dbReference type="NCBI Taxonomy" id="695850"/>
    <lineage>
        <taxon>Eukaryota</taxon>
        <taxon>Sar</taxon>
        <taxon>Stramenopiles</taxon>
        <taxon>Oomycota</taxon>
        <taxon>Saprolegniomycetes</taxon>
        <taxon>Saprolegniales</taxon>
        <taxon>Saprolegniaceae</taxon>
        <taxon>Saprolegnia</taxon>
    </lineage>
</organism>
<dbReference type="AlphaFoldDB" id="A0A067BT05"/>
<dbReference type="GeneID" id="24138719"/>
<reference evidence="1 2" key="1">
    <citation type="journal article" date="2013" name="PLoS Genet.">
        <title>Distinctive expansion of potential virulence genes in the genome of the oomycete fish pathogen Saprolegnia parasitica.</title>
        <authorList>
            <person name="Jiang R.H."/>
            <person name="de Bruijn I."/>
            <person name="Haas B.J."/>
            <person name="Belmonte R."/>
            <person name="Lobach L."/>
            <person name="Christie J."/>
            <person name="van den Ackerveken G."/>
            <person name="Bottin A."/>
            <person name="Bulone V."/>
            <person name="Diaz-Moreno S.M."/>
            <person name="Dumas B."/>
            <person name="Fan L."/>
            <person name="Gaulin E."/>
            <person name="Govers F."/>
            <person name="Grenville-Briggs L.J."/>
            <person name="Horner N.R."/>
            <person name="Levin J.Z."/>
            <person name="Mammella M."/>
            <person name="Meijer H.J."/>
            <person name="Morris P."/>
            <person name="Nusbaum C."/>
            <person name="Oome S."/>
            <person name="Phillips A.J."/>
            <person name="van Rooyen D."/>
            <person name="Rzeszutek E."/>
            <person name="Saraiva M."/>
            <person name="Secombes C.J."/>
            <person name="Seidl M.F."/>
            <person name="Snel B."/>
            <person name="Stassen J.H."/>
            <person name="Sykes S."/>
            <person name="Tripathy S."/>
            <person name="van den Berg H."/>
            <person name="Vega-Arreguin J.C."/>
            <person name="Wawra S."/>
            <person name="Young S.K."/>
            <person name="Zeng Q."/>
            <person name="Dieguez-Uribeondo J."/>
            <person name="Russ C."/>
            <person name="Tyler B.M."/>
            <person name="van West P."/>
        </authorList>
    </citation>
    <scope>NUCLEOTIDE SEQUENCE [LARGE SCALE GENOMIC DNA]</scope>
    <source>
        <strain evidence="1 2">CBS 223.65</strain>
    </source>
</reference>
<feature type="non-terminal residue" evidence="1">
    <location>
        <position position="1"/>
    </location>
</feature>
<keyword evidence="2" id="KW-1185">Reference proteome</keyword>
<evidence type="ECO:0000313" key="2">
    <source>
        <dbReference type="Proteomes" id="UP000030745"/>
    </source>
</evidence>
<dbReference type="KEGG" id="spar:SPRG_17160"/>
<protein>
    <submittedName>
        <fullName evidence="1">Uncharacterized protein</fullName>
    </submittedName>
</protein>